<dbReference type="PATRIC" id="fig|1348662.3.peg.424"/>
<dbReference type="EMBL" id="CP006365">
    <property type="protein sequence ID" value="AGU14593.1"/>
    <property type="molecule type" value="Genomic_DNA"/>
</dbReference>
<feature type="region of interest" description="Disordered" evidence="1">
    <location>
        <begin position="1"/>
        <end position="22"/>
    </location>
</feature>
<evidence type="ECO:0000313" key="2">
    <source>
        <dbReference type="EMBL" id="AGU14593.1"/>
    </source>
</evidence>
<reference evidence="2 3" key="1">
    <citation type="journal article" date="2013" name="Genome Announc.">
        <title>Whole-Genome Sequence of the Clinical Strain Corynebacterium argentoratense DSM 44202, Isolated from a Human Throat Specimen.</title>
        <authorList>
            <person name="Bomholt C."/>
            <person name="Glaub A."/>
            <person name="Gravermann K."/>
            <person name="Albersmeier A."/>
            <person name="Brinkrolf K."/>
            <person name="Ruckert C."/>
            <person name="Tauch A."/>
        </authorList>
    </citation>
    <scope>NUCLEOTIDE SEQUENCE [LARGE SCALE GENOMIC DNA]</scope>
    <source>
        <strain evidence="2">DSM 44202</strain>
    </source>
</reference>
<feature type="compositionally biased region" description="Polar residues" evidence="1">
    <location>
        <begin position="1"/>
        <end position="21"/>
    </location>
</feature>
<dbReference type="AlphaFoldDB" id="U3GVT7"/>
<dbReference type="KEGG" id="caz:CARG_02140"/>
<evidence type="ECO:0000313" key="3">
    <source>
        <dbReference type="Proteomes" id="UP000016943"/>
    </source>
</evidence>
<organism evidence="2 3">
    <name type="scientific">Corynebacterium argentoratense DSM 44202</name>
    <dbReference type="NCBI Taxonomy" id="1348662"/>
    <lineage>
        <taxon>Bacteria</taxon>
        <taxon>Bacillati</taxon>
        <taxon>Actinomycetota</taxon>
        <taxon>Actinomycetes</taxon>
        <taxon>Mycobacteriales</taxon>
        <taxon>Corynebacteriaceae</taxon>
        <taxon>Corynebacterium</taxon>
    </lineage>
</organism>
<dbReference type="HOGENOM" id="CLU_2478027_0_0_11"/>
<dbReference type="Proteomes" id="UP000016943">
    <property type="component" value="Chromosome"/>
</dbReference>
<keyword evidence="3" id="KW-1185">Reference proteome</keyword>
<protein>
    <submittedName>
        <fullName evidence="2">Uncharacterized protein</fullName>
    </submittedName>
</protein>
<proteinExistence type="predicted"/>
<accession>U3GVT7</accession>
<evidence type="ECO:0000256" key="1">
    <source>
        <dbReference type="SAM" id="MobiDB-lite"/>
    </source>
</evidence>
<dbReference type="STRING" id="1348662.CARG_02140"/>
<name>U3GVT7_9CORY</name>
<gene>
    <name evidence="2" type="ORF">CARG_02140</name>
</gene>
<sequence>MADSATPTAARTAGAKQSEQQAGRAGGFLGAVERAGNVLPDPCWLYVILIPLGATAFKAVGRSPVVGAMVAFAASSAGSCFSLPGTD</sequence>